<dbReference type="PROSITE" id="PS50075">
    <property type="entry name" value="CARRIER"/>
    <property type="match status" value="2"/>
</dbReference>
<feature type="domain" description="PKS/mFAS DH" evidence="10">
    <location>
        <begin position="2042"/>
        <end position="2332"/>
    </location>
</feature>
<gene>
    <name evidence="11" type="ORF">DVA86_18275</name>
</gene>
<dbReference type="GO" id="GO:0033068">
    <property type="term" value="P:macrolide biosynthetic process"/>
    <property type="evidence" value="ECO:0007669"/>
    <property type="project" value="UniProtKB-ARBA"/>
</dbReference>
<dbReference type="InterPro" id="IPR014043">
    <property type="entry name" value="Acyl_transferase_dom"/>
</dbReference>
<dbReference type="InterPro" id="IPR018201">
    <property type="entry name" value="Ketoacyl_synth_AS"/>
</dbReference>
<dbReference type="InterPro" id="IPR013968">
    <property type="entry name" value="PKS_KR"/>
</dbReference>
<dbReference type="FunFam" id="3.40.366.10:FF:000002">
    <property type="entry name" value="Probable polyketide synthase 2"/>
    <property type="match status" value="1"/>
</dbReference>
<evidence type="ECO:0000256" key="6">
    <source>
        <dbReference type="PROSITE-ProRule" id="PRU01363"/>
    </source>
</evidence>
<dbReference type="InterPro" id="IPR009081">
    <property type="entry name" value="PP-bd_ACP"/>
</dbReference>
<dbReference type="Gene3D" id="3.40.47.10">
    <property type="match status" value="2"/>
</dbReference>
<dbReference type="Pfam" id="PF00550">
    <property type="entry name" value="PP-binding"/>
    <property type="match status" value="2"/>
</dbReference>
<evidence type="ECO:0000256" key="1">
    <source>
        <dbReference type="ARBA" id="ARBA00022450"/>
    </source>
</evidence>
<dbReference type="InterPro" id="IPR032821">
    <property type="entry name" value="PKS_assoc"/>
</dbReference>
<evidence type="ECO:0000259" key="8">
    <source>
        <dbReference type="PROSITE" id="PS50075"/>
    </source>
</evidence>
<dbReference type="Pfam" id="PF00109">
    <property type="entry name" value="ketoacyl-synt"/>
    <property type="match status" value="2"/>
</dbReference>
<dbReference type="GO" id="GO:0031177">
    <property type="term" value="F:phosphopantetheine binding"/>
    <property type="evidence" value="ECO:0007669"/>
    <property type="project" value="InterPro"/>
</dbReference>
<dbReference type="GO" id="GO:0006633">
    <property type="term" value="P:fatty acid biosynthetic process"/>
    <property type="evidence" value="ECO:0007669"/>
    <property type="project" value="InterPro"/>
</dbReference>
<evidence type="ECO:0000256" key="4">
    <source>
        <dbReference type="ARBA" id="ARBA00023194"/>
    </source>
</evidence>
<keyword evidence="2" id="KW-0597">Phosphoprotein</keyword>
<dbReference type="InterPro" id="IPR006162">
    <property type="entry name" value="Ppantetheine_attach_site"/>
</dbReference>
<comment type="caution">
    <text evidence="6">Lacks conserved residue(s) required for the propagation of feature annotation.</text>
</comment>
<dbReference type="Gene3D" id="3.40.366.10">
    <property type="entry name" value="Malonyl-Coenzyme A Acyl Carrier Protein, domain 2"/>
    <property type="match status" value="2"/>
</dbReference>
<dbReference type="SUPFAM" id="SSF53901">
    <property type="entry name" value="Thiolase-like"/>
    <property type="match status" value="2"/>
</dbReference>
<protein>
    <submittedName>
        <fullName evidence="11">Acyltransferase domain-containing protein</fullName>
    </submittedName>
</protein>
<keyword evidence="3 11" id="KW-0808">Transferase</keyword>
<dbReference type="InterPro" id="IPR020806">
    <property type="entry name" value="PKS_PP-bd"/>
</dbReference>
<dbReference type="SUPFAM" id="SSF55048">
    <property type="entry name" value="Probable ACP-binding domain of malonyl-CoA ACP transacylase"/>
    <property type="match status" value="2"/>
</dbReference>
<accession>A0A345XRP1</accession>
<dbReference type="PROSITE" id="PS52004">
    <property type="entry name" value="KS3_2"/>
    <property type="match status" value="2"/>
</dbReference>
<dbReference type="Gene3D" id="3.30.70.3290">
    <property type="match status" value="2"/>
</dbReference>
<reference evidence="11 12" key="1">
    <citation type="submission" date="2018-07" db="EMBL/GenBank/DDBJ databases">
        <title>Draft genome of the type strain Streptomyces armeniacus ATCC 15676.</title>
        <authorList>
            <person name="Labana P."/>
            <person name="Gosse J.T."/>
            <person name="Boddy C.N."/>
        </authorList>
    </citation>
    <scope>NUCLEOTIDE SEQUENCE [LARGE SCALE GENOMIC DNA]</scope>
    <source>
        <strain evidence="11 12">ATCC 15676</strain>
    </source>
</reference>
<feature type="region of interest" description="Disordered" evidence="7">
    <location>
        <begin position="1563"/>
        <end position="1582"/>
    </location>
</feature>
<name>A0A345XRP1_9ACTN</name>
<evidence type="ECO:0000259" key="9">
    <source>
        <dbReference type="PROSITE" id="PS52004"/>
    </source>
</evidence>
<evidence type="ECO:0000256" key="3">
    <source>
        <dbReference type="ARBA" id="ARBA00022679"/>
    </source>
</evidence>
<dbReference type="InterPro" id="IPR001227">
    <property type="entry name" value="Ac_transferase_dom_sf"/>
</dbReference>
<dbReference type="Pfam" id="PF08659">
    <property type="entry name" value="KR"/>
    <property type="match status" value="1"/>
</dbReference>
<dbReference type="SUPFAM" id="SSF47336">
    <property type="entry name" value="ACP-like"/>
    <property type="match status" value="2"/>
</dbReference>
<dbReference type="InterPro" id="IPR057326">
    <property type="entry name" value="KR_dom"/>
</dbReference>
<dbReference type="InterPro" id="IPR020841">
    <property type="entry name" value="PKS_Beta-ketoAc_synthase_dom"/>
</dbReference>
<dbReference type="InterPro" id="IPR014030">
    <property type="entry name" value="Ketoacyl_synth_N"/>
</dbReference>
<dbReference type="PROSITE" id="PS00012">
    <property type="entry name" value="PHOSPHOPANTETHEINE"/>
    <property type="match status" value="1"/>
</dbReference>
<feature type="region of interest" description="N-terminal hotdog fold" evidence="6">
    <location>
        <begin position="2042"/>
        <end position="2174"/>
    </location>
</feature>
<dbReference type="SMART" id="SM00823">
    <property type="entry name" value="PKS_PP"/>
    <property type="match status" value="2"/>
</dbReference>
<dbReference type="PANTHER" id="PTHR43775">
    <property type="entry name" value="FATTY ACID SYNTHASE"/>
    <property type="match status" value="1"/>
</dbReference>
<feature type="region of interest" description="Disordered" evidence="7">
    <location>
        <begin position="2352"/>
        <end position="2377"/>
    </location>
</feature>
<dbReference type="EMBL" id="CP031320">
    <property type="protein sequence ID" value="AXK34307.1"/>
    <property type="molecule type" value="Genomic_DNA"/>
</dbReference>
<dbReference type="SMART" id="SM00822">
    <property type="entry name" value="PKS_KR"/>
    <property type="match status" value="1"/>
</dbReference>
<dbReference type="Gene3D" id="1.10.1200.10">
    <property type="entry name" value="ACP-like"/>
    <property type="match status" value="2"/>
</dbReference>
<evidence type="ECO:0000313" key="11">
    <source>
        <dbReference type="EMBL" id="AXK34307.1"/>
    </source>
</evidence>
<dbReference type="Pfam" id="PF02801">
    <property type="entry name" value="Ketoacyl-synt_C"/>
    <property type="match status" value="2"/>
</dbReference>
<feature type="region of interest" description="C-terminal hotdog fold" evidence="6">
    <location>
        <begin position="2191"/>
        <end position="2332"/>
    </location>
</feature>
<evidence type="ECO:0000256" key="7">
    <source>
        <dbReference type="SAM" id="MobiDB-lite"/>
    </source>
</evidence>
<dbReference type="Gene3D" id="3.10.129.110">
    <property type="entry name" value="Polyketide synthase dehydratase"/>
    <property type="match status" value="1"/>
</dbReference>
<feature type="domain" description="Ketosynthase family 3 (KS3)" evidence="9">
    <location>
        <begin position="25"/>
        <end position="455"/>
    </location>
</feature>
<feature type="compositionally biased region" description="Low complexity" evidence="7">
    <location>
        <begin position="1000"/>
        <end position="1012"/>
    </location>
</feature>
<evidence type="ECO:0000256" key="5">
    <source>
        <dbReference type="ARBA" id="ARBA00023315"/>
    </source>
</evidence>
<dbReference type="InterPro" id="IPR016036">
    <property type="entry name" value="Malonyl_transacylase_ACP-bd"/>
</dbReference>
<dbReference type="Proteomes" id="UP000254425">
    <property type="component" value="Chromosome"/>
</dbReference>
<dbReference type="InterPro" id="IPR036736">
    <property type="entry name" value="ACP-like_sf"/>
</dbReference>
<dbReference type="CDD" id="cd00833">
    <property type="entry name" value="PKS"/>
    <property type="match status" value="2"/>
</dbReference>
<dbReference type="InterPro" id="IPR016035">
    <property type="entry name" value="Acyl_Trfase/lysoPLipase"/>
</dbReference>
<dbReference type="InterPro" id="IPR016039">
    <property type="entry name" value="Thiolase-like"/>
</dbReference>
<organism evidence="11 12">
    <name type="scientific">Streptomyces armeniacus</name>
    <dbReference type="NCBI Taxonomy" id="83291"/>
    <lineage>
        <taxon>Bacteria</taxon>
        <taxon>Bacillati</taxon>
        <taxon>Actinomycetota</taxon>
        <taxon>Actinomycetes</taxon>
        <taxon>Kitasatosporales</taxon>
        <taxon>Streptomycetaceae</taxon>
        <taxon>Streptomyces</taxon>
    </lineage>
</organism>
<evidence type="ECO:0000313" key="12">
    <source>
        <dbReference type="Proteomes" id="UP000254425"/>
    </source>
</evidence>
<keyword evidence="12" id="KW-1185">Reference proteome</keyword>
<dbReference type="InterPro" id="IPR014031">
    <property type="entry name" value="Ketoacyl_synth_C"/>
</dbReference>
<dbReference type="InterPro" id="IPR049900">
    <property type="entry name" value="PKS_mFAS_DH"/>
</dbReference>
<dbReference type="KEGG" id="sarm:DVA86_18275"/>
<feature type="region of interest" description="Disordered" evidence="7">
    <location>
        <begin position="2157"/>
        <end position="2197"/>
    </location>
</feature>
<dbReference type="SMART" id="SM00825">
    <property type="entry name" value="PKS_KS"/>
    <property type="match status" value="2"/>
</dbReference>
<evidence type="ECO:0000259" key="10">
    <source>
        <dbReference type="PROSITE" id="PS52019"/>
    </source>
</evidence>
<dbReference type="PANTHER" id="PTHR43775:SF37">
    <property type="entry name" value="SI:DKEY-61P9.11"/>
    <property type="match status" value="1"/>
</dbReference>
<feature type="domain" description="Carrier" evidence="8">
    <location>
        <begin position="2837"/>
        <end position="2912"/>
    </location>
</feature>
<dbReference type="GO" id="GO:0004315">
    <property type="term" value="F:3-oxoacyl-[acyl-carrier-protein] synthase activity"/>
    <property type="evidence" value="ECO:0007669"/>
    <property type="project" value="InterPro"/>
</dbReference>
<feature type="region of interest" description="Disordered" evidence="7">
    <location>
        <begin position="993"/>
        <end position="1042"/>
    </location>
</feature>
<dbReference type="Gene3D" id="3.40.50.720">
    <property type="entry name" value="NAD(P)-binding Rossmann-like Domain"/>
    <property type="match status" value="1"/>
</dbReference>
<dbReference type="InterPro" id="IPR042104">
    <property type="entry name" value="PKS_dehydratase_sf"/>
</dbReference>
<dbReference type="PROSITE" id="PS00606">
    <property type="entry name" value="KS3_1"/>
    <property type="match status" value="2"/>
</dbReference>
<evidence type="ECO:0000256" key="2">
    <source>
        <dbReference type="ARBA" id="ARBA00022553"/>
    </source>
</evidence>
<keyword evidence="1" id="KW-0596">Phosphopantetheine</keyword>
<keyword evidence="4" id="KW-0045">Antibiotic biosynthesis</keyword>
<dbReference type="InterPro" id="IPR036291">
    <property type="entry name" value="NAD(P)-bd_dom_sf"/>
</dbReference>
<dbReference type="FunFam" id="3.40.47.10:FF:000019">
    <property type="entry name" value="Polyketide synthase type I"/>
    <property type="match status" value="2"/>
</dbReference>
<dbReference type="SMART" id="SM01294">
    <property type="entry name" value="PKS_PP_betabranch"/>
    <property type="match status" value="1"/>
</dbReference>
<dbReference type="Pfam" id="PF16197">
    <property type="entry name" value="KAsynt_C_assoc"/>
    <property type="match status" value="2"/>
</dbReference>
<keyword evidence="5 11" id="KW-0012">Acyltransferase</keyword>
<feature type="domain" description="Carrier" evidence="8">
    <location>
        <begin position="1039"/>
        <end position="1114"/>
    </location>
</feature>
<dbReference type="SUPFAM" id="SSF52151">
    <property type="entry name" value="FabD/lysophospholipase-like"/>
    <property type="match status" value="2"/>
</dbReference>
<proteinExistence type="predicted"/>
<dbReference type="Pfam" id="PF00698">
    <property type="entry name" value="Acyl_transf_1"/>
    <property type="match status" value="2"/>
</dbReference>
<feature type="region of interest" description="Disordered" evidence="7">
    <location>
        <begin position="1119"/>
        <end position="1149"/>
    </location>
</feature>
<feature type="domain" description="Ketosynthase family 3 (KS3)" evidence="9">
    <location>
        <begin position="1151"/>
        <end position="1562"/>
    </location>
</feature>
<dbReference type="PROSITE" id="PS52019">
    <property type="entry name" value="PKS_MFAS_DH"/>
    <property type="match status" value="1"/>
</dbReference>
<dbReference type="SUPFAM" id="SSF51735">
    <property type="entry name" value="NAD(P)-binding Rossmann-fold domains"/>
    <property type="match status" value="2"/>
</dbReference>
<sequence length="2966" mass="307304">MLRELPVEAHTVVGRQGGIMVSSDGEAVAIVGAGCRYPGGGEGVDGFWQLLRDGTDVISEVPRSRWDLDRYYDADPDAPGAMYTRWGGFLPDIERFDAEFFGIAPREARQMDPQQRLLLEVAWEALADAGIVPGTLAGSRTSVFTGGLGVDYFLRHARDAGIGLIDPWYATGKETSFVSGRLSYLLGAHGPSLSLNTACSSSLVAVHLARQSLLTGESDVSLVGGVNLLLSPELTVFMCKADAMSRDGRCKVFDASADGIVRSDGCAVLVLKRLGDALADGDDVLAVIRGSAVNHDGHSAGLTVPNALAQQSLLREALEQAGTAPHEVGYVEAHGTGTPLGDPIEVYALGEVLGKGRPAGAPLVVGSVKTNLGHTDAAAGLTGLLKAALVVRYGLVPPHLHLTEPNANIDWDGAGIRPAPATGLLPWPGAADRARVAGVSAFGLSGSNAHVIVESSPDPEPVAAGEGACPPRQLLLPVSARTGSALRELVRAHRDRLRALDGDPEADLPLYAATAAARRTHHDGARFAVTGTTAVELADALDGALEDGGLAGDDEGAADGSRRSVCFVFSGQGGQWPGMGRVLYEDEPVFRAALEECDELVRAEAGWSVLAELEASEDDSRLAETERAQPVVYAVQVALAALWRSWGIEPSAVVGHSMGEIAAARVAGALTPEDAVRIIVRRGRLLQAAAGRGLMASVALPEDEVSALVAPYGQALCVGAVNGPRSTVVSGDPDAVEEFVTGLRERGVNCTTVPGEYAFHSPQMAPYGAELAACLAGIRPRTPEVPLFTTTPGRSGARAPGPVAVTDAEHWARNVTEPVRFSDAVGQLLEAGHRTFVEIGPHPVLALPLTQQLEEAELAGVVVPSLRRGADDAQTTRSSLGVLYAHGFDVRWDAVCPAPKGVSKALPRYPWQGERLWFETAGPGERPAGLDGIVDAGGVTGELRFFDESGRLVAQAAGLRLSRAADGVPAVADGSNGAAATAAYAGQGTGIGQANGGSPNGSAGNGSSPNGSAGNGSPGDCGPATAAPAPAPAPAPGRAELASRTADAVARVLGFAGGSAVKRGQGFAELGMDSLGAVELAKTLERAFGIKLAKTVAFDHPTVDQLAAHLERCLPAVPAPDTAEQPAQPSADPPVEAAGQPARGGTDRAGFEPIAVVGVGCRFPGGVHGPGSYWQLLRDGVDAIGPAPAERFPGNAVWHGGFIEDVDRFDAPFFRLSPREAKVTDPQQRLFLEVAWEALEHAGQPPSALAGTRTGVFLGMNSTDYAQIVTSHPDNVDAFYGTGNSFTAAAGRFSYLLGLHGPSLAVDTACSSSLVAVHLAVASLRSGESDIALAGGVNLILRDTIHRASSASGALAADGRCKTFDASADGYTRGEGCGVVVLKPLSRAVADGDDVLALVLGSAVNQDGPSSGLTVPYGPAQEELLRTALADSRVGPGDIGYVEAHGTGTPLGDPIELQALGSVLAERGEAASCLVGSVKTNIGHLEAASGIAGMIKTVLALRHREVPPHLHFDEPSPDIPWTELPFEVPVRPTEWKADGTRRVAGVSAFGFSGTNAHVVLAEAPEGPPAPGETAPGEPADERTAGPVGEAYVLPVSAATGAALKDQARAYRELLNGPGPDGSPLDLGGLTYTAALRRSHLDHRLVVTGGDRHQLVERLDDFVAGREGPGLASGHASGGRRRGPVFVFSGHGSYWPGVGRRLVTAEPVFREAVERCDAELSAHLDWSAAAVLAEGKEPANELDQQILQFALQYALTELWRAQGLEPAAVVGHSMGEVSAALCAGALDLPQAAAVMLQRTRLLEDLKGKGGMAVVGLDAEQTEAELLEFADRLYVSVVNSYRSTVISGDSAALEEFGSRMKARNIFFREVAAGGPAHSPAVEPLRRRLVEELAPLVPAAPRLPFHSSVTGAVLDVPADAEYWGRNLRQPVRFAAAVRSLIAEGHDTFVELSPHPLQLTPIGHELEAAGVTDGVLVPSLLRDTDPVLAVTTAFGALHAAGFPVDWHRRHPGGGRLTATPRYAWQHKRYWVDQEDGAAEARPAGRHPLLAREFRTAGGASRRVVEADLDAELARALGVVPNAEGGGDPACGGLRLPSAAWLEMALAAVSDGGRPYGLQEVRFARPHVMAPETRGVAQLSLAPEPCGAFGFEVHARDGAADAPFREIGSGRATPVSARPRGDGPPPAAAGPGGDGAAPHGHEEAGAAVEEWVAAISPTLRAASVRRGPDTVEVDVDCGPPGLRWRLRPDLLEAALRLPELLPDATGAAEGATPLMPGRIGAVTVYGEPGDRVRITARRAADTPGDLCADVWLSAPDGTLLAELRGTVLTPAPGRVPGAEERQQVADSLYRIMWQESPRPVPEAVPETARDGESRAGQGGGADGASGGWLLLADRGGVAEALAEELRARGGTVRLLTADDGHSRDRITEELAALHRAEGCRGVLHLTALDLPDGTPVEADLAATAAVTASVPEVAAATAAAGGPVRVWYATRAATTVGPEEASAPLRAPVYRMAGVTGVEQPAAWGGVLDLDPYSSGPGEDAAAILDELLADDGEDHVARRGDRRLTARVARCAAPAPVLEPVALRADRTYVVAGTDSELAGTVVEWLTARGAGRVEVVGALDGPALTVSGAVTRTVKDAAERGTPVAGVVWLGVDWDLDPPDAPAPDPERTAALLAGRGLGGWLLHDICAQQGVRLDHFLIFTSVAAQWGAAGAARQAAADGLLGALAEHRRALGLPVAHIAWAPWDGVGELSEESRALLVRSGLQPVVPETGLLLLDHVTAGADPVVAAAQVDWSLLLPLYQQARPWPLFAGMAAADGAAQGDAEQLLVRLRSLDADARGHLLLECVLTEASVVLGMDGPDDLEPQQGFFETGMSSVTSLELKVRLERRFGCELPATLAFEQPTSEAVARYLAAEVLDLADADAGAGTDAGGAVTAPATAPGADAGDDELLALLDREITAANNLIDGSPS</sequence>
<dbReference type="GO" id="GO:0004312">
    <property type="term" value="F:fatty acid synthase activity"/>
    <property type="evidence" value="ECO:0007669"/>
    <property type="project" value="TreeGrafter"/>
</dbReference>
<dbReference type="InterPro" id="IPR050091">
    <property type="entry name" value="PKS_NRPS_Biosynth_Enz"/>
</dbReference>
<dbReference type="SMART" id="SM00827">
    <property type="entry name" value="PKS_AT"/>
    <property type="match status" value="2"/>
</dbReference>